<keyword evidence="2" id="KW-1185">Reference proteome</keyword>
<dbReference type="RefSeq" id="WP_212902715.1">
    <property type="nucleotide sequence ID" value="NZ_BOPZ01000003.1"/>
</dbReference>
<sequence length="337" mass="39633">MKKVSAILLIILCFFFFGCNDSKKSKDVEKTEEIVLPEITILGLENNLTRIYEYNSQNLTPTKISFQDEIIDFTKQNNTILFKQITKDKNIQYYLISKNKKVFIKNSNTINALKLSKDGKKVIYNEENNDNIQYYIFDILQESKNELRKDIIISGDMYQWLDDEKIIFYGVDNSQASGIFIYDIINDKLIRLYTVQGYLEFFSLVSDNKLLVLKNDLNNNKQLILYDLENNSKKELTNRVERVDSAVSFGGTIYIEGNVKNNKYSIYEITEAGKINRLIYDFPKILSEKQKIVCDKDGNLIFIGYQEDYQKQEVYVYNVKERYVKVISSRQIEYRVH</sequence>
<dbReference type="Proteomes" id="UP000679179">
    <property type="component" value="Unassembled WGS sequence"/>
</dbReference>
<dbReference type="Gene3D" id="2.120.10.30">
    <property type="entry name" value="TolB, C-terminal domain"/>
    <property type="match status" value="1"/>
</dbReference>
<name>A0A919RX95_9CLOT</name>
<protein>
    <recommendedName>
        <fullName evidence="3">Lipoprotein</fullName>
    </recommendedName>
</protein>
<gene>
    <name evidence="1" type="ORF">CPJCM30710_06330</name>
</gene>
<evidence type="ECO:0000313" key="2">
    <source>
        <dbReference type="Proteomes" id="UP000679179"/>
    </source>
</evidence>
<comment type="caution">
    <text evidence="1">The sequence shown here is derived from an EMBL/GenBank/DDBJ whole genome shotgun (WGS) entry which is preliminary data.</text>
</comment>
<evidence type="ECO:0000313" key="1">
    <source>
        <dbReference type="EMBL" id="GIM27967.1"/>
    </source>
</evidence>
<dbReference type="SUPFAM" id="SSF82171">
    <property type="entry name" value="DPP6 N-terminal domain-like"/>
    <property type="match status" value="1"/>
</dbReference>
<organism evidence="1 2">
    <name type="scientific">Clostridium polyendosporum</name>
    <dbReference type="NCBI Taxonomy" id="69208"/>
    <lineage>
        <taxon>Bacteria</taxon>
        <taxon>Bacillati</taxon>
        <taxon>Bacillota</taxon>
        <taxon>Clostridia</taxon>
        <taxon>Eubacteriales</taxon>
        <taxon>Clostridiaceae</taxon>
        <taxon>Clostridium</taxon>
    </lineage>
</organism>
<dbReference type="EMBL" id="BOPZ01000003">
    <property type="protein sequence ID" value="GIM27967.1"/>
    <property type="molecule type" value="Genomic_DNA"/>
</dbReference>
<evidence type="ECO:0008006" key="3">
    <source>
        <dbReference type="Google" id="ProtNLM"/>
    </source>
</evidence>
<dbReference type="InterPro" id="IPR011042">
    <property type="entry name" value="6-blade_b-propeller_TolB-like"/>
</dbReference>
<dbReference type="AlphaFoldDB" id="A0A919RX95"/>
<proteinExistence type="predicted"/>
<dbReference type="PROSITE" id="PS51257">
    <property type="entry name" value="PROKAR_LIPOPROTEIN"/>
    <property type="match status" value="1"/>
</dbReference>
<reference evidence="1" key="1">
    <citation type="submission" date="2021-03" db="EMBL/GenBank/DDBJ databases">
        <title>Taxonomic study of Clostridium polyendosporum from meadow-gley soil under rice.</title>
        <authorList>
            <person name="Kobayashi H."/>
            <person name="Tanizawa Y."/>
            <person name="Yagura M."/>
        </authorList>
    </citation>
    <scope>NUCLEOTIDE SEQUENCE</scope>
    <source>
        <strain evidence="1">JCM 30710</strain>
    </source>
</reference>
<accession>A0A919RX95</accession>